<dbReference type="GO" id="GO:0030247">
    <property type="term" value="F:polysaccharide binding"/>
    <property type="evidence" value="ECO:0007669"/>
    <property type="project" value="InterPro"/>
</dbReference>
<keyword evidence="10" id="KW-0472">Membrane</keyword>
<keyword evidence="9" id="KW-1133">Transmembrane helix</keyword>
<comment type="catalytic activity">
    <reaction evidence="13">
        <text>L-seryl-[protein] + ATP = O-phospho-L-seryl-[protein] + ADP + H(+)</text>
        <dbReference type="Rhea" id="RHEA:17989"/>
        <dbReference type="Rhea" id="RHEA-COMP:9863"/>
        <dbReference type="Rhea" id="RHEA-COMP:11604"/>
        <dbReference type="ChEBI" id="CHEBI:15378"/>
        <dbReference type="ChEBI" id="CHEBI:29999"/>
        <dbReference type="ChEBI" id="CHEBI:30616"/>
        <dbReference type="ChEBI" id="CHEBI:83421"/>
        <dbReference type="ChEBI" id="CHEBI:456216"/>
    </reaction>
</comment>
<dbReference type="GO" id="GO:0005886">
    <property type="term" value="C:plasma membrane"/>
    <property type="evidence" value="ECO:0007669"/>
    <property type="project" value="TreeGrafter"/>
</dbReference>
<dbReference type="PANTHER" id="PTHR27005">
    <property type="entry name" value="WALL-ASSOCIATED RECEPTOR KINASE-LIKE 21"/>
    <property type="match status" value="1"/>
</dbReference>
<evidence type="ECO:0000256" key="6">
    <source>
        <dbReference type="ARBA" id="ARBA00022741"/>
    </source>
</evidence>
<dbReference type="GO" id="GO:0004674">
    <property type="term" value="F:protein serine/threonine kinase activity"/>
    <property type="evidence" value="ECO:0007669"/>
    <property type="project" value="UniProtKB-KW"/>
</dbReference>
<keyword evidence="4" id="KW-0812">Transmembrane</keyword>
<keyword evidence="6" id="KW-0547">Nucleotide-binding</keyword>
<dbReference type="Pfam" id="PF00069">
    <property type="entry name" value="Pkinase"/>
    <property type="match status" value="1"/>
</dbReference>
<evidence type="ECO:0000256" key="5">
    <source>
        <dbReference type="ARBA" id="ARBA00022729"/>
    </source>
</evidence>
<evidence type="ECO:0000256" key="11">
    <source>
        <dbReference type="ARBA" id="ARBA00023157"/>
    </source>
</evidence>
<keyword evidence="12" id="KW-0325">Glycoprotein</keyword>
<dbReference type="SUPFAM" id="SSF56112">
    <property type="entry name" value="Protein kinase-like (PK-like)"/>
    <property type="match status" value="2"/>
</dbReference>
<dbReference type="InterPro" id="IPR001245">
    <property type="entry name" value="Ser-Thr/Tyr_kinase_cat_dom"/>
</dbReference>
<keyword evidence="17" id="KW-1185">Reference proteome</keyword>
<comment type="caution">
    <text evidence="16">The sequence shown here is derived from an EMBL/GenBank/DDBJ whole genome shotgun (WGS) entry which is preliminary data.</text>
</comment>
<proteinExistence type="predicted"/>
<evidence type="ECO:0000256" key="9">
    <source>
        <dbReference type="ARBA" id="ARBA00022989"/>
    </source>
</evidence>
<keyword evidence="5" id="KW-0732">Signal</keyword>
<dbReference type="CDD" id="cd14066">
    <property type="entry name" value="STKc_IRAK"/>
    <property type="match status" value="1"/>
</dbReference>
<dbReference type="OrthoDB" id="4062651at2759"/>
<dbReference type="Gene3D" id="3.30.200.20">
    <property type="entry name" value="Phosphorylase Kinase, domain 1"/>
    <property type="match status" value="2"/>
</dbReference>
<dbReference type="GO" id="GO:0005524">
    <property type="term" value="F:ATP binding"/>
    <property type="evidence" value="ECO:0007669"/>
    <property type="project" value="UniProtKB-KW"/>
</dbReference>
<evidence type="ECO:0000256" key="12">
    <source>
        <dbReference type="ARBA" id="ARBA00023180"/>
    </source>
</evidence>
<dbReference type="Proteomes" id="UP001153076">
    <property type="component" value="Unassembled WGS sequence"/>
</dbReference>
<keyword evidence="7" id="KW-0418">Kinase</keyword>
<comment type="catalytic activity">
    <reaction evidence="14">
        <text>L-threonyl-[protein] + ATP = O-phospho-L-threonyl-[protein] + ADP + H(+)</text>
        <dbReference type="Rhea" id="RHEA:46608"/>
        <dbReference type="Rhea" id="RHEA-COMP:11060"/>
        <dbReference type="Rhea" id="RHEA-COMP:11605"/>
        <dbReference type="ChEBI" id="CHEBI:15378"/>
        <dbReference type="ChEBI" id="CHEBI:30013"/>
        <dbReference type="ChEBI" id="CHEBI:30616"/>
        <dbReference type="ChEBI" id="CHEBI:61977"/>
        <dbReference type="ChEBI" id="CHEBI:456216"/>
    </reaction>
</comment>
<dbReference type="SMART" id="SM00220">
    <property type="entry name" value="S_TKc"/>
    <property type="match status" value="2"/>
</dbReference>
<evidence type="ECO:0000313" key="17">
    <source>
        <dbReference type="Proteomes" id="UP001153076"/>
    </source>
</evidence>
<dbReference type="GO" id="GO:0007166">
    <property type="term" value="P:cell surface receptor signaling pathway"/>
    <property type="evidence" value="ECO:0007669"/>
    <property type="project" value="InterPro"/>
</dbReference>
<comment type="subcellular location">
    <subcellularLocation>
        <location evidence="1">Membrane</location>
        <topology evidence="1">Single-pass type I membrane protein</topology>
    </subcellularLocation>
</comment>
<evidence type="ECO:0000256" key="7">
    <source>
        <dbReference type="ARBA" id="ARBA00022777"/>
    </source>
</evidence>
<keyword evidence="2" id="KW-0723">Serine/threonine-protein kinase</keyword>
<protein>
    <recommendedName>
        <fullName evidence="15">Protein kinase domain-containing protein</fullName>
    </recommendedName>
</protein>
<dbReference type="InterPro" id="IPR045274">
    <property type="entry name" value="WAK-like"/>
</dbReference>
<reference evidence="16" key="1">
    <citation type="submission" date="2022-04" db="EMBL/GenBank/DDBJ databases">
        <title>Carnegiea gigantea Genome sequencing and assembly v2.</title>
        <authorList>
            <person name="Copetti D."/>
            <person name="Sanderson M.J."/>
            <person name="Burquez A."/>
            <person name="Wojciechowski M.F."/>
        </authorList>
    </citation>
    <scope>NUCLEOTIDE SEQUENCE</scope>
    <source>
        <strain evidence="16">SGP5-SGP5p</strain>
        <tissue evidence="16">Aerial part</tissue>
    </source>
</reference>
<evidence type="ECO:0000256" key="3">
    <source>
        <dbReference type="ARBA" id="ARBA00022679"/>
    </source>
</evidence>
<dbReference type="InterPro" id="IPR011009">
    <property type="entry name" value="Kinase-like_dom_sf"/>
</dbReference>
<feature type="domain" description="Protein kinase" evidence="15">
    <location>
        <begin position="485"/>
        <end position="763"/>
    </location>
</feature>
<dbReference type="EMBL" id="JAKOGI010000052">
    <property type="protein sequence ID" value="KAJ8446563.1"/>
    <property type="molecule type" value="Genomic_DNA"/>
</dbReference>
<accession>A0A9Q1QL16</accession>
<dbReference type="FunFam" id="3.30.200.20:FF:000043">
    <property type="entry name" value="Wall-associated receptor kinase 2"/>
    <property type="match status" value="2"/>
</dbReference>
<dbReference type="Gene3D" id="1.10.510.10">
    <property type="entry name" value="Transferase(Phosphotransferase) domain 1"/>
    <property type="match status" value="2"/>
</dbReference>
<dbReference type="InterPro" id="IPR000719">
    <property type="entry name" value="Prot_kinase_dom"/>
</dbReference>
<gene>
    <name evidence="16" type="ORF">Cgig2_019716</name>
</gene>
<dbReference type="InterPro" id="IPR008271">
    <property type="entry name" value="Ser/Thr_kinase_AS"/>
</dbReference>
<evidence type="ECO:0000256" key="14">
    <source>
        <dbReference type="ARBA" id="ARBA00047951"/>
    </source>
</evidence>
<feature type="domain" description="Protein kinase" evidence="15">
    <location>
        <begin position="1166"/>
        <end position="1441"/>
    </location>
</feature>
<dbReference type="Pfam" id="PF07714">
    <property type="entry name" value="PK_Tyr_Ser-Thr"/>
    <property type="match status" value="1"/>
</dbReference>
<keyword evidence="3" id="KW-0808">Transferase</keyword>
<evidence type="ECO:0000256" key="10">
    <source>
        <dbReference type="ARBA" id="ARBA00023136"/>
    </source>
</evidence>
<evidence type="ECO:0000256" key="8">
    <source>
        <dbReference type="ARBA" id="ARBA00022840"/>
    </source>
</evidence>
<evidence type="ECO:0000256" key="2">
    <source>
        <dbReference type="ARBA" id="ARBA00022527"/>
    </source>
</evidence>
<evidence type="ECO:0000256" key="13">
    <source>
        <dbReference type="ARBA" id="ARBA00047558"/>
    </source>
</evidence>
<evidence type="ECO:0000313" key="16">
    <source>
        <dbReference type="EMBL" id="KAJ8446563.1"/>
    </source>
</evidence>
<evidence type="ECO:0000256" key="1">
    <source>
        <dbReference type="ARBA" id="ARBA00004479"/>
    </source>
</evidence>
<evidence type="ECO:0000256" key="4">
    <source>
        <dbReference type="ARBA" id="ARBA00022692"/>
    </source>
</evidence>
<dbReference type="PANTHER" id="PTHR27005:SF521">
    <property type="entry name" value="WALL-ASSOCIATED RECEPTOR KINASE-LIKE 6"/>
    <property type="match status" value="1"/>
</dbReference>
<name>A0A9Q1QL16_9CARY</name>
<organism evidence="16 17">
    <name type="scientific">Carnegiea gigantea</name>
    <dbReference type="NCBI Taxonomy" id="171969"/>
    <lineage>
        <taxon>Eukaryota</taxon>
        <taxon>Viridiplantae</taxon>
        <taxon>Streptophyta</taxon>
        <taxon>Embryophyta</taxon>
        <taxon>Tracheophyta</taxon>
        <taxon>Spermatophyta</taxon>
        <taxon>Magnoliopsida</taxon>
        <taxon>eudicotyledons</taxon>
        <taxon>Gunneridae</taxon>
        <taxon>Pentapetalae</taxon>
        <taxon>Caryophyllales</taxon>
        <taxon>Cactineae</taxon>
        <taxon>Cactaceae</taxon>
        <taxon>Cactoideae</taxon>
        <taxon>Echinocereeae</taxon>
        <taxon>Carnegiea</taxon>
    </lineage>
</organism>
<dbReference type="PROSITE" id="PS50011">
    <property type="entry name" value="PROTEIN_KINASE_DOM"/>
    <property type="match status" value="2"/>
</dbReference>
<dbReference type="InterPro" id="IPR025287">
    <property type="entry name" value="WAK_GUB"/>
</dbReference>
<evidence type="ECO:0000259" key="15">
    <source>
        <dbReference type="PROSITE" id="PS50011"/>
    </source>
</evidence>
<sequence>MNAKQRPMMNEIATALERIRSPSLCPTIEPTHLKGNDAVVAMSWTSRGYASSSSLFYSDIGVHTSYFVELQPPVHNPFIPMLWLVVLEIVSSDPVIPTTRPGCNSTCEDSLVDIPFPFGIGPDCYHDRWYEIVCNSSSGVQKPVLSKINLEVLYVSADLLQLRDPSAGLTESPYDLRGLRLLVVGDHWQTICTSGQGGNSSLQQIVSSINLKGSPFRFSVDQNALVMLGCPGYAKLVDRSSSAELGGCSSVCQPSVSISGEQTDNTCDGIGCCSASLSGAAPGIDFYNVYVLDIPADTCIYISLMDIAEQRLAAAQNLFRTVLYWKPPPLRALLKGNISNYQNTSAIVCFQDCKFYGDECTEICTCTDDHIGNPYLPYGCRDSCTEETNHSIRCKKATFSALLGKSTVHAVLLTSWKILGEDILLFCAYGWFRFLRRRSQIKQRAKFFKRNGGLMLQQQMASTEGFVDRTKVFTSNELEKATNCFDANRVLGQGGQGTVYKGMLLDGRIVAIKKSKKVDESQLQHFINEVVVLSQINHRNVVKLLGCCLETQVPLLVYEYIPNGTLAQHIHNPSEDLHLTWKMRLQIAAESAGAIAYLHSSSAMPIYHRDIKSSNILLDEKYTAKVSDFGISRTIKLDQTHLTTSVQGTFGYLDPEYFRSNQFTEKSDVYSFGVVLIELLTSKTPLSPTDSGGCKSLAVEFILNVERICFFDMLDTQVLKEAKEEELVAVANLAMQCLNINAKQRPTMKEVSIALEGIRSPSVIEQTHLKVDDVAVEMSYESSSHATSSSFFYSDIGAGTSYSIEIQPIVHNTAQRMSFLLLLQIFNFIPWLVALAAAVPSADPGIPITRPGCNESCNNSTVKIPFPFGIGSDCYHDPWYEIVCSSSSSKPLLKKFGLEVFYISSCLGSNQDHYCILALAGHWQTICPNGGMGNSRQMVKSIDFQGSPFIFDPDGIAFVMEGCPGHSVIMDRNNSVMGGCSTVCPPNSTTPAGSQGTTTRITADSCDGVGCCAASLSNYFDFYQISLTEADSCMNVTLMHQLNDSLDSIGNTLKWRPPLLHSNPSQGIICDLGGSMCDCRYDLIGNPYIPYGCQGLSIGLGSLVLLFCSYGLYRLIKRVRQIKQRAKFFKRNGGLLLQQQMTSANGVVEQTKVFTASELEKATDYFSANRILGQGGQGTVYKGMLLDGRVVAVKKSKKVDESQLEEFINEVVILSQINHRNVVQLLGCCLETEVPLLVYEFITNGPLFQHIHNPSEEDLHITWKMRVQIAAESASAISYLHSSSAKPIYHRDIKSSNILLDDKYRAKVSDFGTSRTIMIEQTHLTTCVQGTMGYLDPEYFQSNHFTDKSDVYSFGVVLVELLTSKKPLSSTGQFAGWKSLAMEFLAHMEDASLFEILDAQVVKEAKEEELVTVANLAMQCLNSKGKLRPTMKEVVTTLEAISLPNQPSGIQQARPKGNDMVVEINSTLGNLANLNTFFSENGIDGSYSIEIQPLARNTL</sequence>
<dbReference type="Pfam" id="PF13947">
    <property type="entry name" value="GUB_WAK_bind"/>
    <property type="match status" value="2"/>
</dbReference>
<dbReference type="PROSITE" id="PS00108">
    <property type="entry name" value="PROTEIN_KINASE_ST"/>
    <property type="match status" value="2"/>
</dbReference>
<keyword evidence="8" id="KW-0067">ATP-binding</keyword>
<dbReference type="FunFam" id="1.10.510.10:FF:000084">
    <property type="entry name" value="Wall-associated receptor kinase 2"/>
    <property type="match status" value="2"/>
</dbReference>
<keyword evidence="11" id="KW-1015">Disulfide bond</keyword>